<dbReference type="Proteomes" id="UP000681967">
    <property type="component" value="Unassembled WGS sequence"/>
</dbReference>
<evidence type="ECO:0000313" key="2">
    <source>
        <dbReference type="EMBL" id="CAF1626389.1"/>
    </source>
</evidence>
<reference evidence="2" key="1">
    <citation type="submission" date="2021-02" db="EMBL/GenBank/DDBJ databases">
        <authorList>
            <person name="Nowell W R."/>
        </authorList>
    </citation>
    <scope>NUCLEOTIDE SEQUENCE</scope>
</reference>
<comment type="caution">
    <text evidence="2">The sequence shown here is derived from an EMBL/GenBank/DDBJ whole genome shotgun (WGS) entry which is preliminary data.</text>
</comment>
<dbReference type="AlphaFoldDB" id="A0A816CUI5"/>
<dbReference type="EMBL" id="CAJNOV010018964">
    <property type="protein sequence ID" value="CAF1626389.1"/>
    <property type="molecule type" value="Genomic_DNA"/>
</dbReference>
<accession>A0A816CUI5</accession>
<protein>
    <submittedName>
        <fullName evidence="2">Uncharacterized protein</fullName>
    </submittedName>
</protein>
<organism evidence="2 4">
    <name type="scientific">Rotaria magnacalcarata</name>
    <dbReference type="NCBI Taxonomy" id="392030"/>
    <lineage>
        <taxon>Eukaryota</taxon>
        <taxon>Metazoa</taxon>
        <taxon>Spiralia</taxon>
        <taxon>Gnathifera</taxon>
        <taxon>Rotifera</taxon>
        <taxon>Eurotatoria</taxon>
        <taxon>Bdelloidea</taxon>
        <taxon>Philodinida</taxon>
        <taxon>Philodinidae</taxon>
        <taxon>Rotaria</taxon>
    </lineage>
</organism>
<evidence type="ECO:0000313" key="3">
    <source>
        <dbReference type="EMBL" id="CAF4918752.1"/>
    </source>
</evidence>
<sequence>MAAAAACAVVEEKVFVPPPIDVRGGMSVTEEEKEQGGGRGGRGGARKPKRARAAIAQATFLPNTEINCKEDPTLEWDNIPMGDDAKKHVDELASAMKKIRALNSKEDDALMSFQGLGTGVDSVVDPPQPLKDDENCWFTRYMQEKAHEDVKNGNLASSSIFGPLPSPAPTPLLISSPASLPLLLSPPPPLLLPPTPNEEA</sequence>
<evidence type="ECO:0000313" key="4">
    <source>
        <dbReference type="Proteomes" id="UP000663855"/>
    </source>
</evidence>
<feature type="region of interest" description="Disordered" evidence="1">
    <location>
        <begin position="20"/>
        <end position="51"/>
    </location>
</feature>
<dbReference type="Proteomes" id="UP000663855">
    <property type="component" value="Unassembled WGS sequence"/>
</dbReference>
<dbReference type="EMBL" id="CAJOBH010173636">
    <property type="protein sequence ID" value="CAF4918752.1"/>
    <property type="molecule type" value="Genomic_DNA"/>
</dbReference>
<gene>
    <name evidence="3" type="ORF">BYL167_LOCUS52876</name>
    <name evidence="2" type="ORF">CJN711_LOCUS38742</name>
</gene>
<proteinExistence type="predicted"/>
<evidence type="ECO:0000256" key="1">
    <source>
        <dbReference type="SAM" id="MobiDB-lite"/>
    </source>
</evidence>
<name>A0A816CUI5_9BILA</name>